<dbReference type="AlphaFoldDB" id="A0A4Y2NAK5"/>
<sequence length="25" mass="2952">MLLIAAGSVVEKWETRWKSTRHQPK</sequence>
<organism evidence="1 2">
    <name type="scientific">Araneus ventricosus</name>
    <name type="common">Orbweaver spider</name>
    <name type="synonym">Epeira ventricosa</name>
    <dbReference type="NCBI Taxonomy" id="182803"/>
    <lineage>
        <taxon>Eukaryota</taxon>
        <taxon>Metazoa</taxon>
        <taxon>Ecdysozoa</taxon>
        <taxon>Arthropoda</taxon>
        <taxon>Chelicerata</taxon>
        <taxon>Arachnida</taxon>
        <taxon>Araneae</taxon>
        <taxon>Araneomorphae</taxon>
        <taxon>Entelegynae</taxon>
        <taxon>Araneoidea</taxon>
        <taxon>Araneidae</taxon>
        <taxon>Araneus</taxon>
    </lineage>
</organism>
<dbReference type="EMBL" id="BGPR01008814">
    <property type="protein sequence ID" value="GBN36291.1"/>
    <property type="molecule type" value="Genomic_DNA"/>
</dbReference>
<name>A0A4Y2NAK5_ARAVE</name>
<gene>
    <name evidence="1" type="ORF">AVEN_106169_1</name>
</gene>
<evidence type="ECO:0000313" key="2">
    <source>
        <dbReference type="Proteomes" id="UP000499080"/>
    </source>
</evidence>
<protein>
    <submittedName>
        <fullName evidence="1">Uncharacterized protein</fullName>
    </submittedName>
</protein>
<evidence type="ECO:0000313" key="1">
    <source>
        <dbReference type="EMBL" id="GBN36291.1"/>
    </source>
</evidence>
<reference evidence="1 2" key="1">
    <citation type="journal article" date="2019" name="Sci. Rep.">
        <title>Orb-weaving spider Araneus ventricosus genome elucidates the spidroin gene catalogue.</title>
        <authorList>
            <person name="Kono N."/>
            <person name="Nakamura H."/>
            <person name="Ohtoshi R."/>
            <person name="Moran D.A.P."/>
            <person name="Shinohara A."/>
            <person name="Yoshida Y."/>
            <person name="Fujiwara M."/>
            <person name="Mori M."/>
            <person name="Tomita M."/>
            <person name="Arakawa K."/>
        </authorList>
    </citation>
    <scope>NUCLEOTIDE SEQUENCE [LARGE SCALE GENOMIC DNA]</scope>
</reference>
<comment type="caution">
    <text evidence="1">The sequence shown here is derived from an EMBL/GenBank/DDBJ whole genome shotgun (WGS) entry which is preliminary data.</text>
</comment>
<dbReference type="Proteomes" id="UP000499080">
    <property type="component" value="Unassembled WGS sequence"/>
</dbReference>
<proteinExistence type="predicted"/>
<feature type="non-terminal residue" evidence="1">
    <location>
        <position position="25"/>
    </location>
</feature>
<accession>A0A4Y2NAK5</accession>
<keyword evidence="2" id="KW-1185">Reference proteome</keyword>